<dbReference type="KEGG" id="bvk:117235110"/>
<name>A0A6J3KHX3_9HYME</name>
<feature type="chain" id="PRO_5044643867" evidence="2">
    <location>
        <begin position="25"/>
        <end position="496"/>
    </location>
</feature>
<proteinExistence type="predicted"/>
<keyword evidence="3" id="KW-1185">Reference proteome</keyword>
<evidence type="ECO:0000256" key="2">
    <source>
        <dbReference type="SAM" id="SignalP"/>
    </source>
</evidence>
<dbReference type="GeneID" id="117235110"/>
<dbReference type="AlphaFoldDB" id="A0A6J3KHX3"/>
<feature type="signal peptide" evidence="2">
    <location>
        <begin position="1"/>
        <end position="24"/>
    </location>
</feature>
<evidence type="ECO:0000313" key="3">
    <source>
        <dbReference type="Proteomes" id="UP000504631"/>
    </source>
</evidence>
<sequence length="496" mass="55854">MGTMRNNFAAVFVLHILMHSTSQSLSLRGTNGNSFKRNSLPGALTLEQRSTSSTIYECLFVDPDLPACDVKWMLNSTEDPTSSRNSFNKDTTQRSRRNVDIPSTMDVVVYTIEGCLPPRIPFSMPSCEGISLDRIVDVQKFRPFTVKGVTKPPFVFPKFNYSRWLSMMTRLRNHVSSKTRNEKRVFKEAFLESIQDRMEGLMTAATTKATTPIAIAANISHTNGSSPNTFIPSNANSTESIVQPRRTLENTSQTSSFASVDNPPILQFHDKINSMKLLSKEFHDHSKVNAADQRLHAIPETPAIPAISNDKLVYERETMEEPANEILNYDNSKKFQELISNARTTRDNSGIVHDFPVTKKIFGAFRRKREIMISASAQEITDGTETRGIAGQTIVQKLRHNGENLSSMTNQFAASKSQNRQFKSLNVIDDEIDTSEDVSNIVIPSYSKESKVASVNNDFYGRTDSSKSTWQKTVSPETASRMKYRNRVELSSFRRQ</sequence>
<evidence type="ECO:0000256" key="1">
    <source>
        <dbReference type="SAM" id="MobiDB-lite"/>
    </source>
</evidence>
<protein>
    <submittedName>
        <fullName evidence="4 5">Uncharacterized protein LOC117235110</fullName>
    </submittedName>
</protein>
<keyword evidence="2" id="KW-0732">Signal</keyword>
<reference evidence="4 5" key="1">
    <citation type="submission" date="2025-04" db="UniProtKB">
        <authorList>
            <consortium name="RefSeq"/>
        </authorList>
    </citation>
    <scope>IDENTIFICATION</scope>
    <source>
        <tissue evidence="4 5">Muscle</tissue>
    </source>
</reference>
<gene>
    <name evidence="4 5" type="primary">LOC117235110</name>
</gene>
<dbReference type="RefSeq" id="XP_033352733.1">
    <property type="nucleotide sequence ID" value="XM_033496842.1"/>
</dbReference>
<dbReference type="Proteomes" id="UP000504631">
    <property type="component" value="Unplaced"/>
</dbReference>
<evidence type="ECO:0000313" key="4">
    <source>
        <dbReference type="RefSeq" id="XP_033352732.1"/>
    </source>
</evidence>
<feature type="region of interest" description="Disordered" evidence="1">
    <location>
        <begin position="77"/>
        <end position="96"/>
    </location>
</feature>
<accession>A0A6J3KHX3</accession>
<organism evidence="3 5">
    <name type="scientific">Bombus vosnesenskii</name>
    <dbReference type="NCBI Taxonomy" id="207650"/>
    <lineage>
        <taxon>Eukaryota</taxon>
        <taxon>Metazoa</taxon>
        <taxon>Ecdysozoa</taxon>
        <taxon>Arthropoda</taxon>
        <taxon>Hexapoda</taxon>
        <taxon>Insecta</taxon>
        <taxon>Pterygota</taxon>
        <taxon>Neoptera</taxon>
        <taxon>Endopterygota</taxon>
        <taxon>Hymenoptera</taxon>
        <taxon>Apocrita</taxon>
        <taxon>Aculeata</taxon>
        <taxon>Apoidea</taxon>
        <taxon>Anthophila</taxon>
        <taxon>Apidae</taxon>
        <taxon>Bombus</taxon>
        <taxon>Pyrobombus</taxon>
    </lineage>
</organism>
<feature type="compositionally biased region" description="Polar residues" evidence="1">
    <location>
        <begin position="77"/>
        <end position="90"/>
    </location>
</feature>
<dbReference type="RefSeq" id="XP_033352732.1">
    <property type="nucleotide sequence ID" value="XM_033496841.1"/>
</dbReference>
<evidence type="ECO:0000313" key="5">
    <source>
        <dbReference type="RefSeq" id="XP_033352733.1"/>
    </source>
</evidence>